<evidence type="ECO:0000313" key="2">
    <source>
        <dbReference type="EMBL" id="CEL01917.1"/>
    </source>
</evidence>
<dbReference type="AlphaFoldDB" id="A0A0U5FTL2"/>
<accession>A0A0U5FTL2</accession>
<dbReference type="OrthoDB" id="336240at2759"/>
<keyword evidence="3" id="KW-1185">Reference proteome</keyword>
<sequence length="615" mass="69153">MPIMNPFSPAFVPGFARQQSQSLISAPNDSNTVPQLTPMLASSYSPNSDPLVAHGMNTLPALSRPDRHSHEKIPQAQSTVMMHPPHKPRQVEIASPISHRNHQPLLHRLNNFDIQSPSESSSVLAAYKKNADKVTTPSEMPIGSLVHLKEPPTWGVVKISNIPYSITKQEIFQFLGRQARLITPENGCPIHIIMERSTAKTMDCYVEFKSQTDAKDTVIRINRIYETGRAPRLGNRHVGVELTDQNELLKDLFPHAKCIVWRGGVPYRVPNDDPYCSGFVGFFTGEEIILAIRHAEIPNRSPFQEKCPQRSYESTISTLYKYPWHAPELYTVHDRNQLFELANRHIKSLVARIKRYNTVGLDQKLLYDLLHAGLNCPAFNERQKYTLCINSEISSEINKFPELGKWFPFDSLVKMPNFPEEIHRYYAGLISIGSVPKIGNIELPNMFPVDHPTLRSPYGPIWFEWPQSISVNITWESAVNHEMVILSSLVFSGWINDDMDTMLNLRRVSGESSFSLAPCTGRKVSVSPSETEGSQAQSELSSRADICAAPSRRASESASIGGALNLNNPGTLWNQKLLLYPGKKRPAYLGHRITQSSPMCLPSPTTNPWGEERED</sequence>
<dbReference type="SUPFAM" id="SSF54928">
    <property type="entry name" value="RNA-binding domain, RBD"/>
    <property type="match status" value="1"/>
</dbReference>
<dbReference type="CDD" id="cd12254">
    <property type="entry name" value="RRM_hnRNPH_ESRPs_RBM12_like"/>
    <property type="match status" value="1"/>
</dbReference>
<evidence type="ECO:0000256" key="1">
    <source>
        <dbReference type="SAM" id="MobiDB-lite"/>
    </source>
</evidence>
<gene>
    <name evidence="2" type="ORF">ASPCAL01493</name>
</gene>
<feature type="region of interest" description="Disordered" evidence="1">
    <location>
        <begin position="520"/>
        <end position="547"/>
    </location>
</feature>
<dbReference type="STRING" id="454130.A0A0U5FTL2"/>
<feature type="compositionally biased region" description="Polar residues" evidence="1">
    <location>
        <begin position="526"/>
        <end position="541"/>
    </location>
</feature>
<dbReference type="Gene3D" id="3.30.70.330">
    <property type="match status" value="1"/>
</dbReference>
<dbReference type="InterPro" id="IPR012677">
    <property type="entry name" value="Nucleotide-bd_a/b_plait_sf"/>
</dbReference>
<evidence type="ECO:0008006" key="4">
    <source>
        <dbReference type="Google" id="ProtNLM"/>
    </source>
</evidence>
<reference evidence="3" key="1">
    <citation type="journal article" date="2016" name="Genome Announc.">
        <title>Draft genome sequences of fungus Aspergillus calidoustus.</title>
        <authorList>
            <person name="Horn F."/>
            <person name="Linde J."/>
            <person name="Mattern D.J."/>
            <person name="Walther G."/>
            <person name="Guthke R."/>
            <person name="Scherlach K."/>
            <person name="Martin K."/>
            <person name="Brakhage A.A."/>
            <person name="Petzke L."/>
            <person name="Valiante V."/>
        </authorList>
    </citation>
    <scope>NUCLEOTIDE SEQUENCE [LARGE SCALE GENOMIC DNA]</scope>
    <source>
        <strain evidence="3">SF006504</strain>
    </source>
</reference>
<dbReference type="GO" id="GO:0003676">
    <property type="term" value="F:nucleic acid binding"/>
    <property type="evidence" value="ECO:0007669"/>
    <property type="project" value="InterPro"/>
</dbReference>
<dbReference type="EMBL" id="CDMC01000001">
    <property type="protein sequence ID" value="CEL01917.1"/>
    <property type="molecule type" value="Genomic_DNA"/>
</dbReference>
<evidence type="ECO:0000313" key="3">
    <source>
        <dbReference type="Proteomes" id="UP000054771"/>
    </source>
</evidence>
<dbReference type="Proteomes" id="UP000054771">
    <property type="component" value="Unassembled WGS sequence"/>
</dbReference>
<dbReference type="OMA" id="CAIHIIM"/>
<protein>
    <recommendedName>
        <fullName evidence="4">RRM domain-containing protein</fullName>
    </recommendedName>
</protein>
<proteinExistence type="predicted"/>
<dbReference type="InterPro" id="IPR035979">
    <property type="entry name" value="RBD_domain_sf"/>
</dbReference>
<organism evidence="2 3">
    <name type="scientific">Aspergillus calidoustus</name>
    <dbReference type="NCBI Taxonomy" id="454130"/>
    <lineage>
        <taxon>Eukaryota</taxon>
        <taxon>Fungi</taxon>
        <taxon>Dikarya</taxon>
        <taxon>Ascomycota</taxon>
        <taxon>Pezizomycotina</taxon>
        <taxon>Eurotiomycetes</taxon>
        <taxon>Eurotiomycetidae</taxon>
        <taxon>Eurotiales</taxon>
        <taxon>Aspergillaceae</taxon>
        <taxon>Aspergillus</taxon>
        <taxon>Aspergillus subgen. Nidulantes</taxon>
    </lineage>
</organism>
<name>A0A0U5FTL2_ASPCI</name>